<accession>A0A6A6RDG3</accession>
<dbReference type="GO" id="GO:0006508">
    <property type="term" value="P:proteolysis"/>
    <property type="evidence" value="ECO:0007669"/>
    <property type="project" value="InterPro"/>
</dbReference>
<evidence type="ECO:0000313" key="4">
    <source>
        <dbReference type="EMBL" id="KAF2501773.1"/>
    </source>
</evidence>
<organism evidence="4 5">
    <name type="scientific">Lophium mytilinum</name>
    <dbReference type="NCBI Taxonomy" id="390894"/>
    <lineage>
        <taxon>Eukaryota</taxon>
        <taxon>Fungi</taxon>
        <taxon>Dikarya</taxon>
        <taxon>Ascomycota</taxon>
        <taxon>Pezizomycotina</taxon>
        <taxon>Dothideomycetes</taxon>
        <taxon>Pleosporomycetidae</taxon>
        <taxon>Mytilinidiales</taxon>
        <taxon>Mytilinidiaceae</taxon>
        <taxon>Lophium</taxon>
    </lineage>
</organism>
<dbReference type="InterPro" id="IPR029058">
    <property type="entry name" value="AB_hydrolase_fold"/>
</dbReference>
<dbReference type="PANTHER" id="PTHR43248:SF2">
    <property type="entry name" value="PROLYL AMINOPEPTIDASE"/>
    <property type="match status" value="1"/>
</dbReference>
<dbReference type="InterPro" id="IPR051601">
    <property type="entry name" value="Serine_prot/Carboxylest_S33"/>
</dbReference>
<dbReference type="Pfam" id="PF00561">
    <property type="entry name" value="Abhydrolase_1"/>
    <property type="match status" value="1"/>
</dbReference>
<dbReference type="OrthoDB" id="1898734at2759"/>
<evidence type="ECO:0000259" key="3">
    <source>
        <dbReference type="Pfam" id="PF00561"/>
    </source>
</evidence>
<dbReference type="InterPro" id="IPR002410">
    <property type="entry name" value="Peptidase_S33"/>
</dbReference>
<evidence type="ECO:0000313" key="5">
    <source>
        <dbReference type="Proteomes" id="UP000799750"/>
    </source>
</evidence>
<dbReference type="InterPro" id="IPR000073">
    <property type="entry name" value="AB_hydrolase_1"/>
</dbReference>
<protein>
    <submittedName>
        <fullName evidence="4">Proline iminopeptidase</fullName>
    </submittedName>
</protein>
<name>A0A6A6RDG3_9PEZI</name>
<dbReference type="Proteomes" id="UP000799750">
    <property type="component" value="Unassembled WGS sequence"/>
</dbReference>
<dbReference type="EMBL" id="MU004182">
    <property type="protein sequence ID" value="KAF2501773.1"/>
    <property type="molecule type" value="Genomic_DNA"/>
</dbReference>
<dbReference type="SUPFAM" id="SSF53474">
    <property type="entry name" value="alpha/beta-Hydrolases"/>
    <property type="match status" value="1"/>
</dbReference>
<feature type="domain" description="AB hydrolase-1" evidence="3">
    <location>
        <begin position="71"/>
        <end position="236"/>
    </location>
</feature>
<evidence type="ECO:0000256" key="2">
    <source>
        <dbReference type="ARBA" id="ARBA00022801"/>
    </source>
</evidence>
<gene>
    <name evidence="4" type="ORF">BU16DRAFT_522665</name>
</gene>
<dbReference type="AlphaFoldDB" id="A0A6A6RDG3"/>
<comment type="similarity">
    <text evidence="1">Belongs to the peptidase S33 family.</text>
</comment>
<dbReference type="Gene3D" id="3.40.50.1820">
    <property type="entry name" value="alpha/beta hydrolase"/>
    <property type="match status" value="1"/>
</dbReference>
<proteinExistence type="inferred from homology"/>
<keyword evidence="2" id="KW-0378">Hydrolase</keyword>
<dbReference type="PANTHER" id="PTHR43248">
    <property type="entry name" value="2-SUCCINYL-6-HYDROXY-2,4-CYCLOHEXADIENE-1-CARBOXYLATE SYNTHASE"/>
    <property type="match status" value="1"/>
</dbReference>
<reference evidence="4" key="1">
    <citation type="journal article" date="2020" name="Stud. Mycol.">
        <title>101 Dothideomycetes genomes: a test case for predicting lifestyles and emergence of pathogens.</title>
        <authorList>
            <person name="Haridas S."/>
            <person name="Albert R."/>
            <person name="Binder M."/>
            <person name="Bloem J."/>
            <person name="Labutti K."/>
            <person name="Salamov A."/>
            <person name="Andreopoulos B."/>
            <person name="Baker S."/>
            <person name="Barry K."/>
            <person name="Bills G."/>
            <person name="Bluhm B."/>
            <person name="Cannon C."/>
            <person name="Castanera R."/>
            <person name="Culley D."/>
            <person name="Daum C."/>
            <person name="Ezra D."/>
            <person name="Gonzalez J."/>
            <person name="Henrissat B."/>
            <person name="Kuo A."/>
            <person name="Liang C."/>
            <person name="Lipzen A."/>
            <person name="Lutzoni F."/>
            <person name="Magnuson J."/>
            <person name="Mondo S."/>
            <person name="Nolan M."/>
            <person name="Ohm R."/>
            <person name="Pangilinan J."/>
            <person name="Park H.-J."/>
            <person name="Ramirez L."/>
            <person name="Alfaro M."/>
            <person name="Sun H."/>
            <person name="Tritt A."/>
            <person name="Yoshinaga Y."/>
            <person name="Zwiers L.-H."/>
            <person name="Turgeon B."/>
            <person name="Goodwin S."/>
            <person name="Spatafora J."/>
            <person name="Crous P."/>
            <person name="Grigoriev I."/>
        </authorList>
    </citation>
    <scope>NUCLEOTIDE SEQUENCE</scope>
    <source>
        <strain evidence="4">CBS 269.34</strain>
    </source>
</reference>
<dbReference type="GO" id="GO:0008233">
    <property type="term" value="F:peptidase activity"/>
    <property type="evidence" value="ECO:0007669"/>
    <property type="project" value="InterPro"/>
</dbReference>
<keyword evidence="5" id="KW-1185">Reference proteome</keyword>
<evidence type="ECO:0000256" key="1">
    <source>
        <dbReference type="ARBA" id="ARBA00010088"/>
    </source>
</evidence>
<sequence length="461" mass="51232">MALVNAAKIVSQKTYQVPGKLKITEHFFEVSRDYSNPSSGLLQLFARSCQKNEKPASGPDSEADKKSAQLPWLVYLQGGPGFECGSPQNSAWTNAVLDKGYQVLCLDQRGTGLSSPLCASSLGLRGDESVQAKYMKSFRADSIVKDCEAVRKALTKDFEGGEEKKKWTVMGQSFGGFCAVTYLSFFSEGLREVFLFGGLPPMVDNPDDVYERLYKRVTARNEAYYRKYPEDVERVKAIVKLLQRFGDSTVRTPSGGSLSARRFQQLGLLFGGHGGIDKVHEIVLRASTDLNQVGHLTRGTVSAIEQTDSFDDNIIYSMLHEPIYCQGQPSNWSAERLLPAFPQFALTTSGPIHFTGEMIYPFMFDTYAELTKLSHVAHKLAADSDWPALYDLDQLAKNEVPVYAAVYLNDMYVDYDLSVDTASKIKGCQTFVTNALYHNAVRAKVDDVLKGVWALRDDVID</sequence>
<dbReference type="PRINTS" id="PR00793">
    <property type="entry name" value="PROAMNOPTASE"/>
</dbReference>